<accession>A0A0R1JMS5</accession>
<comment type="caution">
    <text evidence="1">The sequence shown here is derived from an EMBL/GenBank/DDBJ whole genome shotgun (WGS) entry which is preliminary data.</text>
</comment>
<gene>
    <name evidence="1" type="ORF">FD02_GL001610</name>
</gene>
<evidence type="ECO:0008006" key="3">
    <source>
        <dbReference type="Google" id="ProtNLM"/>
    </source>
</evidence>
<name>A0A0R1JMS5_9LACO</name>
<dbReference type="Gene3D" id="1.20.140.160">
    <property type="match status" value="1"/>
</dbReference>
<dbReference type="Proteomes" id="UP000051804">
    <property type="component" value="Unassembled WGS sequence"/>
</dbReference>
<protein>
    <recommendedName>
        <fullName evidence="3">RNA polymerase sigma-70 region 4 domain-containing protein</fullName>
    </recommendedName>
</protein>
<dbReference type="EMBL" id="AZDJ01000022">
    <property type="protein sequence ID" value="KRK72637.1"/>
    <property type="molecule type" value="Genomic_DNA"/>
</dbReference>
<dbReference type="PATRIC" id="fig|1291734.4.peg.1656"/>
<dbReference type="InterPro" id="IPR013324">
    <property type="entry name" value="RNA_pol_sigma_r3/r4-like"/>
</dbReference>
<reference evidence="1 2" key="1">
    <citation type="journal article" date="2015" name="Genome Announc.">
        <title>Expanding the biotechnology potential of lactobacilli through comparative genomics of 213 strains and associated genera.</title>
        <authorList>
            <person name="Sun Z."/>
            <person name="Harris H.M."/>
            <person name="McCann A."/>
            <person name="Guo C."/>
            <person name="Argimon S."/>
            <person name="Zhang W."/>
            <person name="Yang X."/>
            <person name="Jeffery I.B."/>
            <person name="Cooney J.C."/>
            <person name="Kagawa T.F."/>
            <person name="Liu W."/>
            <person name="Song Y."/>
            <person name="Salvetti E."/>
            <person name="Wrobel A."/>
            <person name="Rasinkangas P."/>
            <person name="Parkhill J."/>
            <person name="Rea M.C."/>
            <person name="O'Sullivan O."/>
            <person name="Ritari J."/>
            <person name="Douillard F.P."/>
            <person name="Paul Ross R."/>
            <person name="Yang R."/>
            <person name="Briner A.E."/>
            <person name="Felis G.E."/>
            <person name="de Vos W.M."/>
            <person name="Barrangou R."/>
            <person name="Klaenhammer T.R."/>
            <person name="Caufield P.W."/>
            <person name="Cui Y."/>
            <person name="Zhang H."/>
            <person name="O'Toole P.W."/>
        </authorList>
    </citation>
    <scope>NUCLEOTIDE SEQUENCE [LARGE SCALE GENOMIC DNA]</scope>
    <source>
        <strain evidence="1 2">JCM 17158</strain>
    </source>
</reference>
<sequence>MMNQPVEDSERSARAFELYLQNQSVVYAAVWRTGLVKTKDEPRFDELVDEGMWAYHDFYLKYPQALDSDDALTKFNALALQAVSWALKRYLATERAHAATNNEVLNDPAIGRDWHDESTPDWLVDEEASKLYGRLSRVEKQVFRLLYDEELSPSEIVKQTGRSTVRISQIRKQIQAKYLALQAEENR</sequence>
<dbReference type="STRING" id="1291734.FD02_GL001610"/>
<organism evidence="1 2">
    <name type="scientific">Lacticaseibacillus nasuensis JCM 17158</name>
    <dbReference type="NCBI Taxonomy" id="1291734"/>
    <lineage>
        <taxon>Bacteria</taxon>
        <taxon>Bacillati</taxon>
        <taxon>Bacillota</taxon>
        <taxon>Bacilli</taxon>
        <taxon>Lactobacillales</taxon>
        <taxon>Lactobacillaceae</taxon>
        <taxon>Lacticaseibacillus</taxon>
    </lineage>
</organism>
<dbReference type="AlphaFoldDB" id="A0A0R1JMS5"/>
<keyword evidence="2" id="KW-1185">Reference proteome</keyword>
<dbReference type="RefSeq" id="WP_054723176.1">
    <property type="nucleotide sequence ID" value="NZ_AZDJ01000022.1"/>
</dbReference>
<evidence type="ECO:0000313" key="1">
    <source>
        <dbReference type="EMBL" id="KRK72637.1"/>
    </source>
</evidence>
<dbReference type="SUPFAM" id="SSF88659">
    <property type="entry name" value="Sigma3 and sigma4 domains of RNA polymerase sigma factors"/>
    <property type="match status" value="1"/>
</dbReference>
<proteinExistence type="predicted"/>
<evidence type="ECO:0000313" key="2">
    <source>
        <dbReference type="Proteomes" id="UP000051804"/>
    </source>
</evidence>